<dbReference type="EMBL" id="LR796416">
    <property type="protein sequence ID" value="CAB4143075.1"/>
    <property type="molecule type" value="Genomic_DNA"/>
</dbReference>
<organism evidence="4">
    <name type="scientific">uncultured Caudovirales phage</name>
    <dbReference type="NCBI Taxonomy" id="2100421"/>
    <lineage>
        <taxon>Viruses</taxon>
        <taxon>Duplodnaviria</taxon>
        <taxon>Heunggongvirae</taxon>
        <taxon>Uroviricota</taxon>
        <taxon>Caudoviricetes</taxon>
        <taxon>Peduoviridae</taxon>
        <taxon>Maltschvirus</taxon>
        <taxon>Maltschvirus maltsch</taxon>
    </lineage>
</organism>
<evidence type="ECO:0000313" key="4">
    <source>
        <dbReference type="EMBL" id="CAB4143075.1"/>
    </source>
</evidence>
<name>A0A6J5M7N8_9CAUD</name>
<dbReference type="Pfam" id="PF23771">
    <property type="entry name" value="DUF7168"/>
    <property type="match status" value="1"/>
</dbReference>
<gene>
    <name evidence="4" type="ORF">UFOVP435_56</name>
</gene>
<reference evidence="4" key="1">
    <citation type="submission" date="2020-04" db="EMBL/GenBank/DDBJ databases">
        <authorList>
            <person name="Chiriac C."/>
            <person name="Salcher M."/>
            <person name="Ghai R."/>
            <person name="Kavagutti S V."/>
        </authorList>
    </citation>
    <scope>NUCLEOTIDE SEQUENCE</scope>
</reference>
<evidence type="ECO:0000259" key="3">
    <source>
        <dbReference type="Pfam" id="PF23771"/>
    </source>
</evidence>
<feature type="domain" description="DUF2786" evidence="2">
    <location>
        <begin position="8"/>
        <end position="47"/>
    </location>
</feature>
<accession>A0A6J5M7N8</accession>
<protein>
    <submittedName>
        <fullName evidence="4">Uncharacterized protein</fullName>
    </submittedName>
</protein>
<proteinExistence type="predicted"/>
<evidence type="ECO:0000256" key="1">
    <source>
        <dbReference type="SAM" id="MobiDB-lite"/>
    </source>
</evidence>
<dbReference type="InterPro" id="IPR024498">
    <property type="entry name" value="DUF2786"/>
</dbReference>
<feature type="compositionally biased region" description="Polar residues" evidence="1">
    <location>
        <begin position="230"/>
        <end position="245"/>
    </location>
</feature>
<sequence>MAMTTDEVISKVQKLMALANNAGATPAEAERAMVQAKALLRKYELDMADVLMKKMESEDTIVEQFMRLNPSAYGDNQLATLPIWIRLLMVGVQTYTRTRMFFNQRASGNQVMFAGMEHDVAIAKHMIQYLIDATYHQATKDASCRSKADRSSFRYGMAAELQARLKQLRKDEDKASRVEALTMTTGTSLMVIDQKKEELLAARYGEPNIKKATRAVTNAYRAGREAGAKQSLNRQLTGQRQALLG</sequence>
<evidence type="ECO:0000259" key="2">
    <source>
        <dbReference type="Pfam" id="PF10979"/>
    </source>
</evidence>
<feature type="domain" description="DUF7168" evidence="3">
    <location>
        <begin position="79"/>
        <end position="180"/>
    </location>
</feature>
<dbReference type="Pfam" id="PF10979">
    <property type="entry name" value="DUF2786"/>
    <property type="match status" value="1"/>
</dbReference>
<dbReference type="InterPro" id="IPR055592">
    <property type="entry name" value="DUF7168"/>
</dbReference>
<feature type="region of interest" description="Disordered" evidence="1">
    <location>
        <begin position="224"/>
        <end position="245"/>
    </location>
</feature>